<evidence type="ECO:0000256" key="1">
    <source>
        <dbReference type="ARBA" id="ARBA00022491"/>
    </source>
</evidence>
<dbReference type="Gene3D" id="1.10.357.10">
    <property type="entry name" value="Tetracycline Repressor, domain 2"/>
    <property type="match status" value="1"/>
</dbReference>
<keyword evidence="1" id="KW-0678">Repressor</keyword>
<evidence type="ECO:0000313" key="7">
    <source>
        <dbReference type="EMBL" id="WFL78265.1"/>
    </source>
</evidence>
<keyword evidence="2" id="KW-0805">Transcription regulation</keyword>
<evidence type="ECO:0000256" key="3">
    <source>
        <dbReference type="ARBA" id="ARBA00023125"/>
    </source>
</evidence>
<evidence type="ECO:0000256" key="2">
    <source>
        <dbReference type="ARBA" id="ARBA00023015"/>
    </source>
</evidence>
<organism evidence="7 8">
    <name type="scientific">Altererythrobacter arenosus</name>
    <dbReference type="NCBI Taxonomy" id="3032592"/>
    <lineage>
        <taxon>Bacteria</taxon>
        <taxon>Pseudomonadati</taxon>
        <taxon>Pseudomonadota</taxon>
        <taxon>Alphaproteobacteria</taxon>
        <taxon>Sphingomonadales</taxon>
        <taxon>Erythrobacteraceae</taxon>
        <taxon>Altererythrobacter</taxon>
    </lineage>
</organism>
<evidence type="ECO:0000313" key="8">
    <source>
        <dbReference type="Proteomes" id="UP001215827"/>
    </source>
</evidence>
<evidence type="ECO:0000256" key="5">
    <source>
        <dbReference type="PROSITE-ProRule" id="PRU00335"/>
    </source>
</evidence>
<evidence type="ECO:0000259" key="6">
    <source>
        <dbReference type="PROSITE" id="PS50977"/>
    </source>
</evidence>
<dbReference type="InterPro" id="IPR001647">
    <property type="entry name" value="HTH_TetR"/>
</dbReference>
<dbReference type="Proteomes" id="UP001215827">
    <property type="component" value="Chromosome"/>
</dbReference>
<sequence length="199" mass="21346">MSSAAKAFTRADPDERRQSLIEATARVLARDGAAGVSVRAICAEAGVSPGLLRHYFSGVSEAMAESYRWTGQQIAEALDRAVAAAAPDPRARLLAYVTASFRPPIASSELLASYVGFWSLTHSDARVAAVRAEVYGDFRAGLERLLLDWRPDIADPARAAIALTALIDGLWLELSLGDAPFTAAEAEALAERWMESLAR</sequence>
<keyword evidence="8" id="KW-1185">Reference proteome</keyword>
<feature type="DNA-binding region" description="H-T-H motif" evidence="5">
    <location>
        <begin position="37"/>
        <end position="56"/>
    </location>
</feature>
<dbReference type="RefSeq" id="WP_278016955.1">
    <property type="nucleotide sequence ID" value="NZ_CP121106.1"/>
</dbReference>
<dbReference type="InterPro" id="IPR036271">
    <property type="entry name" value="Tet_transcr_reg_TetR-rel_C_sf"/>
</dbReference>
<evidence type="ECO:0000256" key="4">
    <source>
        <dbReference type="ARBA" id="ARBA00023163"/>
    </source>
</evidence>
<dbReference type="PANTHER" id="PTHR30055:SF228">
    <property type="entry name" value="TRANSCRIPTIONAL REGULATOR-RELATED"/>
    <property type="match status" value="1"/>
</dbReference>
<reference evidence="7 8" key="1">
    <citation type="submission" date="2023-03" db="EMBL/GenBank/DDBJ databases">
        <title>Altererythrobacter sp. CAU 1644 isolated from sand.</title>
        <authorList>
            <person name="Kim W."/>
        </authorList>
    </citation>
    <scope>NUCLEOTIDE SEQUENCE [LARGE SCALE GENOMIC DNA]</scope>
    <source>
        <strain evidence="7 8">CAU 1644</strain>
    </source>
</reference>
<proteinExistence type="predicted"/>
<protein>
    <submittedName>
        <fullName evidence="7">TetR family transcriptional regulator C-terminal domain-containing protein</fullName>
    </submittedName>
</protein>
<dbReference type="PANTHER" id="PTHR30055">
    <property type="entry name" value="HTH-TYPE TRANSCRIPTIONAL REGULATOR RUTR"/>
    <property type="match status" value="1"/>
</dbReference>
<dbReference type="PROSITE" id="PS50977">
    <property type="entry name" value="HTH_TETR_2"/>
    <property type="match status" value="1"/>
</dbReference>
<dbReference type="Pfam" id="PF13977">
    <property type="entry name" value="TetR_C_6"/>
    <property type="match status" value="1"/>
</dbReference>
<gene>
    <name evidence="7" type="ORF">P7228_04160</name>
</gene>
<dbReference type="EMBL" id="CP121106">
    <property type="protein sequence ID" value="WFL78265.1"/>
    <property type="molecule type" value="Genomic_DNA"/>
</dbReference>
<keyword evidence="4" id="KW-0804">Transcription</keyword>
<accession>A0ABY8FVJ2</accession>
<dbReference type="InterPro" id="IPR009057">
    <property type="entry name" value="Homeodomain-like_sf"/>
</dbReference>
<dbReference type="Pfam" id="PF00440">
    <property type="entry name" value="TetR_N"/>
    <property type="match status" value="1"/>
</dbReference>
<dbReference type="SUPFAM" id="SSF46689">
    <property type="entry name" value="Homeodomain-like"/>
    <property type="match status" value="1"/>
</dbReference>
<dbReference type="InterPro" id="IPR050109">
    <property type="entry name" value="HTH-type_TetR-like_transc_reg"/>
</dbReference>
<dbReference type="SUPFAM" id="SSF48498">
    <property type="entry name" value="Tetracyclin repressor-like, C-terminal domain"/>
    <property type="match status" value="1"/>
</dbReference>
<dbReference type="InterPro" id="IPR039538">
    <property type="entry name" value="BetI_C"/>
</dbReference>
<keyword evidence="3 5" id="KW-0238">DNA-binding</keyword>
<feature type="domain" description="HTH tetR-type" evidence="6">
    <location>
        <begin position="14"/>
        <end position="74"/>
    </location>
</feature>
<name>A0ABY8FVJ2_9SPHN</name>